<name>A0A2A8CZH4_9BACT</name>
<proteinExistence type="predicted"/>
<feature type="transmembrane region" description="Helical" evidence="1">
    <location>
        <begin position="5"/>
        <end position="25"/>
    </location>
</feature>
<dbReference type="Proteomes" id="UP000220102">
    <property type="component" value="Unassembled WGS sequence"/>
</dbReference>
<sequence length="63" mass="6766">MSRLLLASIVMLAIFDIGLVVFGLVTRQFSYALAGGGFLAVLALLYLTVSRVDADETEEDDAN</sequence>
<evidence type="ECO:0000256" key="1">
    <source>
        <dbReference type="SAM" id="Phobius"/>
    </source>
</evidence>
<dbReference type="AlphaFoldDB" id="A0A2A8CZH4"/>
<keyword evidence="1" id="KW-0472">Membrane</keyword>
<protein>
    <submittedName>
        <fullName evidence="2">Uncharacterized protein</fullName>
    </submittedName>
</protein>
<accession>A0A2A8CZH4</accession>
<evidence type="ECO:0000313" key="2">
    <source>
        <dbReference type="EMBL" id="PEN14056.1"/>
    </source>
</evidence>
<dbReference type="RefSeq" id="WP_098075220.1">
    <property type="nucleotide sequence ID" value="NZ_PDEQ01000003.1"/>
</dbReference>
<evidence type="ECO:0000313" key="3">
    <source>
        <dbReference type="Proteomes" id="UP000220102"/>
    </source>
</evidence>
<reference evidence="2 3" key="1">
    <citation type="submission" date="2017-10" db="EMBL/GenBank/DDBJ databases">
        <title>Draft genome of Longibacter Salinarum.</title>
        <authorList>
            <person name="Goh K.M."/>
            <person name="Shamsir M.S."/>
            <person name="Lim S.W."/>
        </authorList>
    </citation>
    <scope>NUCLEOTIDE SEQUENCE [LARGE SCALE GENOMIC DNA]</scope>
    <source>
        <strain evidence="2 3">KCTC 52045</strain>
    </source>
</reference>
<organism evidence="2 3">
    <name type="scientific">Longibacter salinarum</name>
    <dbReference type="NCBI Taxonomy" id="1850348"/>
    <lineage>
        <taxon>Bacteria</taxon>
        <taxon>Pseudomonadati</taxon>
        <taxon>Rhodothermota</taxon>
        <taxon>Rhodothermia</taxon>
        <taxon>Rhodothermales</taxon>
        <taxon>Salisaetaceae</taxon>
        <taxon>Longibacter</taxon>
    </lineage>
</organism>
<keyword evidence="1" id="KW-0812">Transmembrane</keyword>
<comment type="caution">
    <text evidence="2">The sequence shown here is derived from an EMBL/GenBank/DDBJ whole genome shotgun (WGS) entry which is preliminary data.</text>
</comment>
<feature type="transmembrane region" description="Helical" evidence="1">
    <location>
        <begin position="31"/>
        <end position="49"/>
    </location>
</feature>
<keyword evidence="1" id="KW-1133">Transmembrane helix</keyword>
<gene>
    <name evidence="2" type="ORF">CRI94_08425</name>
</gene>
<keyword evidence="3" id="KW-1185">Reference proteome</keyword>
<dbReference type="EMBL" id="PDEQ01000003">
    <property type="protein sequence ID" value="PEN14056.1"/>
    <property type="molecule type" value="Genomic_DNA"/>
</dbReference>